<evidence type="ECO:0000256" key="5">
    <source>
        <dbReference type="ARBA" id="ARBA00022898"/>
    </source>
</evidence>
<dbReference type="SUPFAM" id="SSF53383">
    <property type="entry name" value="PLP-dependent transferases"/>
    <property type="match status" value="1"/>
</dbReference>
<keyword evidence="8" id="KW-1185">Reference proteome</keyword>
<sequence>MEPMPPEPRGPALFGPPVEPSGLPVLPGLAERLAASAGRGAPEPVGGGPELLDAACGYWARRGLVTGPERLLAAAGPQPLLLALLAAVGGDVFTTRPCAPWHSAQPLVLGRPAYPVPVPAECGGVPDPFALLETVHRVRAEGGTPRVLVLSPADDPTGTTAPPELLHEVCEAAAGEGLLIISDETDRDALHPSPVPVADTSDIPDTLGAPAAAAPPGDPAPAGRGRPVFVSPAEMLPGHVVVLAGLGTTLLPPGWPAAIARFPAGREGAGLRAAALGVLAGTRTGPGAPLAAAVAHALTEPPDVTERLRAAARLHGILAAALYRTVVRHGALCRPPRAGDRVYADLGPFGDALAARGIGDSVELEVHLTRRLGFPVAGGHRFGDPPDALRVRFTTEPLLAPDGPGRLRALTAADPLDSPHAARSLTLVTRALDEWSGG</sequence>
<dbReference type="PANTHER" id="PTHR46383">
    <property type="entry name" value="ASPARTATE AMINOTRANSFERASE"/>
    <property type="match status" value="1"/>
</dbReference>
<dbReference type="EMBL" id="JNAD02000019">
    <property type="protein sequence ID" value="RKM91066.1"/>
    <property type="molecule type" value="Genomic_DNA"/>
</dbReference>
<evidence type="ECO:0000313" key="8">
    <source>
        <dbReference type="Proteomes" id="UP000028058"/>
    </source>
</evidence>
<protein>
    <submittedName>
        <fullName evidence="7">Pyridoxal phosphate-dependent aminotransferase</fullName>
    </submittedName>
</protein>
<evidence type="ECO:0000256" key="1">
    <source>
        <dbReference type="ARBA" id="ARBA00001933"/>
    </source>
</evidence>
<dbReference type="GO" id="GO:0006520">
    <property type="term" value="P:amino acid metabolic process"/>
    <property type="evidence" value="ECO:0007669"/>
    <property type="project" value="InterPro"/>
</dbReference>
<dbReference type="InterPro" id="IPR015424">
    <property type="entry name" value="PyrdxlP-dep_Trfase"/>
</dbReference>
<dbReference type="Gene3D" id="3.40.640.10">
    <property type="entry name" value="Type I PLP-dependent aspartate aminotransferase-like (Major domain)"/>
    <property type="match status" value="1"/>
</dbReference>
<feature type="compositionally biased region" description="Low complexity" evidence="6">
    <location>
        <begin position="208"/>
        <end position="225"/>
    </location>
</feature>
<accession>A0A3R7FKL7</accession>
<gene>
    <name evidence="7" type="ORF">SFRA_030225</name>
</gene>
<evidence type="ECO:0000256" key="4">
    <source>
        <dbReference type="ARBA" id="ARBA00022679"/>
    </source>
</evidence>
<dbReference type="OrthoDB" id="2192472at2"/>
<name>A0A3R7FKL7_9ACTN</name>
<evidence type="ECO:0000313" key="7">
    <source>
        <dbReference type="EMBL" id="RKM91066.1"/>
    </source>
</evidence>
<dbReference type="InterPro" id="IPR015421">
    <property type="entry name" value="PyrdxlP-dep_Trfase_major"/>
</dbReference>
<feature type="region of interest" description="Disordered" evidence="6">
    <location>
        <begin position="189"/>
        <end position="225"/>
    </location>
</feature>
<dbReference type="InterPro" id="IPR050596">
    <property type="entry name" value="AspAT/PAT-like"/>
</dbReference>
<evidence type="ECO:0000256" key="2">
    <source>
        <dbReference type="ARBA" id="ARBA00007441"/>
    </source>
</evidence>
<proteinExistence type="inferred from homology"/>
<dbReference type="GO" id="GO:0008483">
    <property type="term" value="F:transaminase activity"/>
    <property type="evidence" value="ECO:0007669"/>
    <property type="project" value="UniProtKB-KW"/>
</dbReference>
<comment type="cofactor">
    <cofactor evidence="1">
        <name>pyridoxal 5'-phosphate</name>
        <dbReference type="ChEBI" id="CHEBI:597326"/>
    </cofactor>
</comment>
<reference evidence="7 8" key="1">
    <citation type="journal article" date="2014" name="Genome Announc.">
        <title>Draft Genome Sequence of Streptomyces fradiae ATCC 19609, a Strain Highly Sensitive to Antibiotics.</title>
        <authorList>
            <person name="Bekker O.B."/>
            <person name="Klimina K.M."/>
            <person name="Vatlin A.A."/>
            <person name="Zakharevich N.V."/>
            <person name="Kasianov A.S."/>
            <person name="Danilenko V.N."/>
        </authorList>
    </citation>
    <scope>NUCLEOTIDE SEQUENCE [LARGE SCALE GENOMIC DNA]</scope>
    <source>
        <strain evidence="7 8">ATCC 19609</strain>
    </source>
</reference>
<keyword evidence="4" id="KW-0808">Transferase</keyword>
<evidence type="ECO:0000256" key="3">
    <source>
        <dbReference type="ARBA" id="ARBA00022576"/>
    </source>
</evidence>
<dbReference type="RefSeq" id="WP_043463955.1">
    <property type="nucleotide sequence ID" value="NZ_CP134822.1"/>
</dbReference>
<dbReference type="Proteomes" id="UP000028058">
    <property type="component" value="Unassembled WGS sequence"/>
</dbReference>
<keyword evidence="5" id="KW-0663">Pyridoxal phosphate</keyword>
<comment type="caution">
    <text evidence="7">The sequence shown here is derived from an EMBL/GenBank/DDBJ whole genome shotgun (WGS) entry which is preliminary data.</text>
</comment>
<evidence type="ECO:0000256" key="6">
    <source>
        <dbReference type="SAM" id="MobiDB-lite"/>
    </source>
</evidence>
<dbReference type="PANTHER" id="PTHR46383:SF1">
    <property type="entry name" value="ASPARTATE AMINOTRANSFERASE"/>
    <property type="match status" value="1"/>
</dbReference>
<keyword evidence="3 7" id="KW-0032">Aminotransferase</keyword>
<organism evidence="7 8">
    <name type="scientific">Streptomyces xinghaiensis</name>
    <dbReference type="NCBI Taxonomy" id="1038928"/>
    <lineage>
        <taxon>Bacteria</taxon>
        <taxon>Bacillati</taxon>
        <taxon>Actinomycetota</taxon>
        <taxon>Actinomycetes</taxon>
        <taxon>Kitasatosporales</taxon>
        <taxon>Streptomycetaceae</taxon>
        <taxon>Streptomyces</taxon>
    </lineage>
</organism>
<comment type="similarity">
    <text evidence="2">Belongs to the class-I pyridoxal-phosphate-dependent aminotransferase family.</text>
</comment>
<dbReference type="AlphaFoldDB" id="A0A3R7FKL7"/>